<evidence type="ECO:0000313" key="10">
    <source>
        <dbReference type="Proteomes" id="UP000075950"/>
    </source>
</evidence>
<feature type="domain" description="Polysaccharide chain length determinant N-terminal" evidence="8">
    <location>
        <begin position="3"/>
        <end position="77"/>
    </location>
</feature>
<dbReference type="GO" id="GO:0004713">
    <property type="term" value="F:protein tyrosine kinase activity"/>
    <property type="evidence" value="ECO:0007669"/>
    <property type="project" value="TreeGrafter"/>
</dbReference>
<dbReference type="EMBL" id="CP014869">
    <property type="protein sequence ID" value="AMT95081.1"/>
    <property type="molecule type" value="Genomic_DNA"/>
</dbReference>
<dbReference type="KEGG" id="bly:A2T55_16325"/>
<keyword evidence="5 7" id="KW-1133">Transmembrane helix</keyword>
<dbReference type="PANTHER" id="PTHR32309">
    <property type="entry name" value="TYROSINE-PROTEIN KINASE"/>
    <property type="match status" value="1"/>
</dbReference>
<dbReference type="InterPro" id="IPR050445">
    <property type="entry name" value="Bact_polysacc_biosynth/exp"/>
</dbReference>
<accession>A0A144MIG2</accession>
<keyword evidence="6 7" id="KW-0472">Membrane</keyword>
<keyword evidence="3" id="KW-1003">Cell membrane</keyword>
<evidence type="ECO:0000256" key="7">
    <source>
        <dbReference type="SAM" id="Phobius"/>
    </source>
</evidence>
<keyword evidence="4 7" id="KW-0812">Transmembrane</keyword>
<evidence type="ECO:0000256" key="6">
    <source>
        <dbReference type="ARBA" id="ARBA00023136"/>
    </source>
</evidence>
<reference evidence="10" key="1">
    <citation type="submission" date="2016-03" db="EMBL/GenBank/DDBJ databases">
        <authorList>
            <person name="Ploux O."/>
        </authorList>
    </citation>
    <scope>NUCLEOTIDE SEQUENCE [LARGE SCALE GENOMIC DNA]</scope>
    <source>
        <strain evidence="10">BS258</strain>
    </source>
</reference>
<dbReference type="AlphaFoldDB" id="A0A144MIG2"/>
<comment type="subcellular location">
    <subcellularLocation>
        <location evidence="1">Cell membrane</location>
        <topology evidence="1">Multi-pass membrane protein</topology>
    </subcellularLocation>
</comment>
<evidence type="ECO:0000256" key="5">
    <source>
        <dbReference type="ARBA" id="ARBA00022989"/>
    </source>
</evidence>
<dbReference type="RefSeq" id="WP_062862569.1">
    <property type="nucleotide sequence ID" value="NZ_CP014869.1"/>
</dbReference>
<sequence>MEEASLRRILTVIRIRWRLVSAVAVPVLLICWIYAASLPPSYTSTIVMSFAPGEDTESGPAFARMISPYELTATSHATITKAERDAGMTDGELRDHVSADLPTDELELSVEVTTTRPETSVVAARSISDTVKAASDEDQRAVMWNVNELPASPNGTPLRRALIVIAAAGLAGLLGGFIALWREGNRPRIWLPDDLRTIGIPVLQQIPRRDLQKAARGTAIQNRVVTRAVSRLCRPLLWELSRHSSRSEDPNDVIVTTLDQERTDITPIAAGLRQEAAFRGKEAVNIHSAAWDAIYEPARSFRPRAETLCLLVVPAGYSQEHLKSVVDLIRGQGARIFGSIFLSR</sequence>
<evidence type="ECO:0000256" key="3">
    <source>
        <dbReference type="ARBA" id="ARBA00022475"/>
    </source>
</evidence>
<name>A0A144MIG2_BRELN</name>
<proteinExistence type="inferred from homology"/>
<dbReference type="Proteomes" id="UP000075950">
    <property type="component" value="Chromosome"/>
</dbReference>
<comment type="similarity">
    <text evidence="2">Belongs to the CpsC/CapA family.</text>
</comment>
<gene>
    <name evidence="9" type="ORF">A2T55_16325</name>
</gene>
<evidence type="ECO:0000256" key="1">
    <source>
        <dbReference type="ARBA" id="ARBA00004651"/>
    </source>
</evidence>
<evidence type="ECO:0000256" key="4">
    <source>
        <dbReference type="ARBA" id="ARBA00022692"/>
    </source>
</evidence>
<feature type="transmembrane region" description="Helical" evidence="7">
    <location>
        <begin position="15"/>
        <end position="35"/>
    </location>
</feature>
<evidence type="ECO:0000256" key="2">
    <source>
        <dbReference type="ARBA" id="ARBA00006683"/>
    </source>
</evidence>
<dbReference type="PANTHER" id="PTHR32309:SF13">
    <property type="entry name" value="FERRIC ENTEROBACTIN TRANSPORT PROTEIN FEPE"/>
    <property type="match status" value="1"/>
</dbReference>
<dbReference type="GO" id="GO:0005886">
    <property type="term" value="C:plasma membrane"/>
    <property type="evidence" value="ECO:0007669"/>
    <property type="project" value="UniProtKB-SubCell"/>
</dbReference>
<protein>
    <recommendedName>
        <fullName evidence="8">Polysaccharide chain length determinant N-terminal domain-containing protein</fullName>
    </recommendedName>
</protein>
<evidence type="ECO:0000313" key="9">
    <source>
        <dbReference type="EMBL" id="AMT95081.1"/>
    </source>
</evidence>
<dbReference type="InterPro" id="IPR003856">
    <property type="entry name" value="LPS_length_determ_N"/>
</dbReference>
<organism evidence="9 10">
    <name type="scientific">Brevibacterium linens</name>
    <dbReference type="NCBI Taxonomy" id="1703"/>
    <lineage>
        <taxon>Bacteria</taxon>
        <taxon>Bacillati</taxon>
        <taxon>Actinomycetota</taxon>
        <taxon>Actinomycetes</taxon>
        <taxon>Micrococcales</taxon>
        <taxon>Brevibacteriaceae</taxon>
        <taxon>Brevibacterium</taxon>
    </lineage>
</organism>
<evidence type="ECO:0000259" key="8">
    <source>
        <dbReference type="Pfam" id="PF02706"/>
    </source>
</evidence>
<feature type="transmembrane region" description="Helical" evidence="7">
    <location>
        <begin position="161"/>
        <end position="181"/>
    </location>
</feature>
<dbReference type="Pfam" id="PF02706">
    <property type="entry name" value="Wzz"/>
    <property type="match status" value="1"/>
</dbReference>